<keyword evidence="8" id="KW-1185">Reference proteome</keyword>
<evidence type="ECO:0000313" key="7">
    <source>
        <dbReference type="EMBL" id="KAJ8917488.1"/>
    </source>
</evidence>
<name>A0AAV8VT43_9CUCU</name>
<evidence type="ECO:0000256" key="3">
    <source>
        <dbReference type="ARBA" id="ARBA00022833"/>
    </source>
</evidence>
<sequence length="177" mass="19924">MVKSCLVATCKNTLGISGITFHKIGKKRYANRLRAIGRSVDECLSPQNVICSKHYAEEDFIFFNGKKYLRVEALPRFYVPRRPVIEQNTQVITCPPPKIMKESHNSTSTNALNMLTGDDIWLMCTDLVVLASEDDNIDTIMNQVNLSQYPTNEFLTSLMSEGCEGFEFDLSLGSLDT</sequence>
<proteinExistence type="predicted"/>
<keyword evidence="2 5" id="KW-0863">Zinc-finger</keyword>
<dbReference type="Proteomes" id="UP001159042">
    <property type="component" value="Unassembled WGS sequence"/>
</dbReference>
<evidence type="ECO:0000256" key="4">
    <source>
        <dbReference type="ARBA" id="ARBA00023125"/>
    </source>
</evidence>
<accession>A0AAV8VT43</accession>
<feature type="domain" description="THAP-type" evidence="6">
    <location>
        <begin position="1"/>
        <end position="78"/>
    </location>
</feature>
<dbReference type="Pfam" id="PF05485">
    <property type="entry name" value="THAP"/>
    <property type="match status" value="1"/>
</dbReference>
<dbReference type="EMBL" id="JANEYG010000033">
    <property type="protein sequence ID" value="KAJ8917488.1"/>
    <property type="molecule type" value="Genomic_DNA"/>
</dbReference>
<gene>
    <name evidence="7" type="ORF">NQ315_005537</name>
</gene>
<dbReference type="AlphaFoldDB" id="A0AAV8VT43"/>
<dbReference type="InterPro" id="IPR006612">
    <property type="entry name" value="THAP_Znf"/>
</dbReference>
<evidence type="ECO:0000259" key="6">
    <source>
        <dbReference type="PROSITE" id="PS50950"/>
    </source>
</evidence>
<evidence type="ECO:0000256" key="5">
    <source>
        <dbReference type="PROSITE-ProRule" id="PRU00309"/>
    </source>
</evidence>
<protein>
    <recommendedName>
        <fullName evidence="6">THAP-type domain-containing protein</fullName>
    </recommendedName>
</protein>
<evidence type="ECO:0000256" key="2">
    <source>
        <dbReference type="ARBA" id="ARBA00022771"/>
    </source>
</evidence>
<dbReference type="SUPFAM" id="SSF57716">
    <property type="entry name" value="Glucocorticoid receptor-like (DNA-binding domain)"/>
    <property type="match status" value="1"/>
</dbReference>
<comment type="caution">
    <text evidence="7">The sequence shown here is derived from an EMBL/GenBank/DDBJ whole genome shotgun (WGS) entry which is preliminary data.</text>
</comment>
<organism evidence="7 8">
    <name type="scientific">Exocentrus adspersus</name>
    <dbReference type="NCBI Taxonomy" id="1586481"/>
    <lineage>
        <taxon>Eukaryota</taxon>
        <taxon>Metazoa</taxon>
        <taxon>Ecdysozoa</taxon>
        <taxon>Arthropoda</taxon>
        <taxon>Hexapoda</taxon>
        <taxon>Insecta</taxon>
        <taxon>Pterygota</taxon>
        <taxon>Neoptera</taxon>
        <taxon>Endopterygota</taxon>
        <taxon>Coleoptera</taxon>
        <taxon>Polyphaga</taxon>
        <taxon>Cucujiformia</taxon>
        <taxon>Chrysomeloidea</taxon>
        <taxon>Cerambycidae</taxon>
        <taxon>Lamiinae</taxon>
        <taxon>Acanthocinini</taxon>
        <taxon>Exocentrus</taxon>
    </lineage>
</organism>
<evidence type="ECO:0000256" key="1">
    <source>
        <dbReference type="ARBA" id="ARBA00022723"/>
    </source>
</evidence>
<keyword evidence="3" id="KW-0862">Zinc</keyword>
<keyword evidence="4 5" id="KW-0238">DNA-binding</keyword>
<dbReference type="PROSITE" id="PS50950">
    <property type="entry name" value="ZF_THAP"/>
    <property type="match status" value="1"/>
</dbReference>
<reference evidence="7 8" key="1">
    <citation type="journal article" date="2023" name="Insect Mol. Biol.">
        <title>Genome sequencing provides insights into the evolution of gene families encoding plant cell wall-degrading enzymes in longhorned beetles.</title>
        <authorList>
            <person name="Shin N.R."/>
            <person name="Okamura Y."/>
            <person name="Kirsch R."/>
            <person name="Pauchet Y."/>
        </authorList>
    </citation>
    <scope>NUCLEOTIDE SEQUENCE [LARGE SCALE GENOMIC DNA]</scope>
    <source>
        <strain evidence="7">EAD_L_NR</strain>
    </source>
</reference>
<dbReference type="GO" id="GO:0008270">
    <property type="term" value="F:zinc ion binding"/>
    <property type="evidence" value="ECO:0007669"/>
    <property type="project" value="UniProtKB-KW"/>
</dbReference>
<evidence type="ECO:0000313" key="8">
    <source>
        <dbReference type="Proteomes" id="UP001159042"/>
    </source>
</evidence>
<dbReference type="GO" id="GO:0003677">
    <property type="term" value="F:DNA binding"/>
    <property type="evidence" value="ECO:0007669"/>
    <property type="project" value="UniProtKB-UniRule"/>
</dbReference>
<keyword evidence="1" id="KW-0479">Metal-binding</keyword>